<dbReference type="EMBL" id="BFEA01000009">
    <property type="protein sequence ID" value="GBG60232.1"/>
    <property type="molecule type" value="Genomic_DNA"/>
</dbReference>
<name>A0A388JR98_CHABU</name>
<dbReference type="Proteomes" id="UP000265515">
    <property type="component" value="Unassembled WGS sequence"/>
</dbReference>
<evidence type="ECO:0000313" key="3">
    <source>
        <dbReference type="Proteomes" id="UP000265515"/>
    </source>
</evidence>
<dbReference type="Gramene" id="GBG60232">
    <property type="protein sequence ID" value="GBG60232"/>
    <property type="gene ID" value="CBR_g3475"/>
</dbReference>
<reference evidence="2 3" key="1">
    <citation type="journal article" date="2018" name="Cell">
        <title>The Chara Genome: Secondary Complexity and Implications for Plant Terrestrialization.</title>
        <authorList>
            <person name="Nishiyama T."/>
            <person name="Sakayama H."/>
            <person name="Vries J.D."/>
            <person name="Buschmann H."/>
            <person name="Saint-Marcoux D."/>
            <person name="Ullrich K.K."/>
            <person name="Haas F.B."/>
            <person name="Vanderstraeten L."/>
            <person name="Becker D."/>
            <person name="Lang D."/>
            <person name="Vosolsobe S."/>
            <person name="Rombauts S."/>
            <person name="Wilhelmsson P.K.I."/>
            <person name="Janitza P."/>
            <person name="Kern R."/>
            <person name="Heyl A."/>
            <person name="Rumpler F."/>
            <person name="Villalobos L.I.A.C."/>
            <person name="Clay J.M."/>
            <person name="Skokan R."/>
            <person name="Toyoda A."/>
            <person name="Suzuki Y."/>
            <person name="Kagoshima H."/>
            <person name="Schijlen E."/>
            <person name="Tajeshwar N."/>
            <person name="Catarino B."/>
            <person name="Hetherington A.J."/>
            <person name="Saltykova A."/>
            <person name="Bonnot C."/>
            <person name="Breuninger H."/>
            <person name="Symeonidi A."/>
            <person name="Radhakrishnan G.V."/>
            <person name="Van Nieuwerburgh F."/>
            <person name="Deforce D."/>
            <person name="Chang C."/>
            <person name="Karol K.G."/>
            <person name="Hedrich R."/>
            <person name="Ulvskov P."/>
            <person name="Glockner G."/>
            <person name="Delwiche C.F."/>
            <person name="Petrasek J."/>
            <person name="Van de Peer Y."/>
            <person name="Friml J."/>
            <person name="Beilby M."/>
            <person name="Dolan L."/>
            <person name="Kohara Y."/>
            <person name="Sugano S."/>
            <person name="Fujiyama A."/>
            <person name="Delaux P.-M."/>
            <person name="Quint M."/>
            <person name="TheiBen G."/>
            <person name="Hagemann M."/>
            <person name="Harholt J."/>
            <person name="Dunand C."/>
            <person name="Zachgo S."/>
            <person name="Langdale J."/>
            <person name="Maumus F."/>
            <person name="Straeten D.V.D."/>
            <person name="Gould S.B."/>
            <person name="Rensing S.A."/>
        </authorList>
    </citation>
    <scope>NUCLEOTIDE SEQUENCE [LARGE SCALE GENOMIC DNA]</scope>
    <source>
        <strain evidence="2 3">S276</strain>
    </source>
</reference>
<proteinExistence type="predicted"/>
<sequence length="82" mass="9107">MSDSGSLLGIAFHNVQRADETCSTFGGVRRRPVDGVRCLMDDDGMSKDLEETVRGGGGGWRKEEEEDREETLRESLELCTVK</sequence>
<keyword evidence="3" id="KW-1185">Reference proteome</keyword>
<comment type="caution">
    <text evidence="2">The sequence shown here is derived from an EMBL/GenBank/DDBJ whole genome shotgun (WGS) entry which is preliminary data.</text>
</comment>
<gene>
    <name evidence="2" type="ORF">CBR_g3475</name>
</gene>
<organism evidence="2 3">
    <name type="scientific">Chara braunii</name>
    <name type="common">Braun's stonewort</name>
    <dbReference type="NCBI Taxonomy" id="69332"/>
    <lineage>
        <taxon>Eukaryota</taxon>
        <taxon>Viridiplantae</taxon>
        <taxon>Streptophyta</taxon>
        <taxon>Charophyceae</taxon>
        <taxon>Charales</taxon>
        <taxon>Characeae</taxon>
        <taxon>Chara</taxon>
    </lineage>
</organism>
<protein>
    <submittedName>
        <fullName evidence="2">Uncharacterized protein</fullName>
    </submittedName>
</protein>
<dbReference type="AlphaFoldDB" id="A0A388JR98"/>
<feature type="region of interest" description="Disordered" evidence="1">
    <location>
        <begin position="48"/>
        <end position="82"/>
    </location>
</feature>
<evidence type="ECO:0000313" key="2">
    <source>
        <dbReference type="EMBL" id="GBG60232.1"/>
    </source>
</evidence>
<accession>A0A388JR98</accession>
<evidence type="ECO:0000256" key="1">
    <source>
        <dbReference type="SAM" id="MobiDB-lite"/>
    </source>
</evidence>